<dbReference type="GO" id="GO:0006950">
    <property type="term" value="P:response to stress"/>
    <property type="evidence" value="ECO:0007669"/>
    <property type="project" value="TreeGrafter"/>
</dbReference>
<dbReference type="Proteomes" id="UP000639606">
    <property type="component" value="Unassembled WGS sequence"/>
</dbReference>
<accession>A0A918AM39</accession>
<dbReference type="InterPro" id="IPR039422">
    <property type="entry name" value="MarR/SlyA-like"/>
</dbReference>
<evidence type="ECO:0000313" key="2">
    <source>
        <dbReference type="EMBL" id="GGP44926.1"/>
    </source>
</evidence>
<dbReference type="SMART" id="SM00347">
    <property type="entry name" value="HTH_MARR"/>
    <property type="match status" value="1"/>
</dbReference>
<evidence type="ECO:0000313" key="3">
    <source>
        <dbReference type="Proteomes" id="UP000639606"/>
    </source>
</evidence>
<sequence length="193" mass="21568">MVVSWGLDAVAVRLVVPFARVRVSGVEGRNEPRWLSPDEHDAWISLSWLMVRLPSEIDTQLQRDSGISFFEYLVLAALSMSPGRRLRMSELAQHVNGSGSRLSNVAKRLEQRGWITRAPSAENGRYVEATLTDVGMALVERAAPGHVETVRRYVFDALSPDQVTALRDIGRQIADQVDDGRTGSLLRRAMRRS</sequence>
<dbReference type="InterPro" id="IPR036390">
    <property type="entry name" value="WH_DNA-bd_sf"/>
</dbReference>
<proteinExistence type="predicted"/>
<comment type="caution">
    <text evidence="2">The sequence shown here is derived from an EMBL/GenBank/DDBJ whole genome shotgun (WGS) entry which is preliminary data.</text>
</comment>
<dbReference type="PANTHER" id="PTHR33164:SF99">
    <property type="entry name" value="MARR FAMILY REGULATORY PROTEIN"/>
    <property type="match status" value="1"/>
</dbReference>
<evidence type="ECO:0000259" key="1">
    <source>
        <dbReference type="PROSITE" id="PS50995"/>
    </source>
</evidence>
<dbReference type="Gene3D" id="1.10.10.10">
    <property type="entry name" value="Winged helix-like DNA-binding domain superfamily/Winged helix DNA-binding domain"/>
    <property type="match status" value="1"/>
</dbReference>
<dbReference type="PRINTS" id="PR00598">
    <property type="entry name" value="HTHMARR"/>
</dbReference>
<dbReference type="GO" id="GO:0003700">
    <property type="term" value="F:DNA-binding transcription factor activity"/>
    <property type="evidence" value="ECO:0007669"/>
    <property type="project" value="InterPro"/>
</dbReference>
<protein>
    <submittedName>
        <fullName evidence="2">MarR family transcriptional regulator</fullName>
    </submittedName>
</protein>
<dbReference type="EMBL" id="BMRG01000002">
    <property type="protein sequence ID" value="GGP44926.1"/>
    <property type="molecule type" value="Genomic_DNA"/>
</dbReference>
<dbReference type="PROSITE" id="PS50995">
    <property type="entry name" value="HTH_MARR_2"/>
    <property type="match status" value="1"/>
</dbReference>
<dbReference type="InterPro" id="IPR036388">
    <property type="entry name" value="WH-like_DNA-bd_sf"/>
</dbReference>
<feature type="domain" description="HTH marR-type" evidence="1">
    <location>
        <begin position="39"/>
        <end position="175"/>
    </location>
</feature>
<organism evidence="2 3">
    <name type="scientific">Saccharothrix coeruleofusca</name>
    <dbReference type="NCBI Taxonomy" id="33919"/>
    <lineage>
        <taxon>Bacteria</taxon>
        <taxon>Bacillati</taxon>
        <taxon>Actinomycetota</taxon>
        <taxon>Actinomycetes</taxon>
        <taxon>Pseudonocardiales</taxon>
        <taxon>Pseudonocardiaceae</taxon>
        <taxon>Saccharothrix</taxon>
    </lineage>
</organism>
<dbReference type="PANTHER" id="PTHR33164">
    <property type="entry name" value="TRANSCRIPTIONAL REGULATOR, MARR FAMILY"/>
    <property type="match status" value="1"/>
</dbReference>
<keyword evidence="3" id="KW-1185">Reference proteome</keyword>
<gene>
    <name evidence="2" type="ORF">GCM10010185_15870</name>
</gene>
<dbReference type="InterPro" id="IPR000835">
    <property type="entry name" value="HTH_MarR-typ"/>
</dbReference>
<dbReference type="Pfam" id="PF12802">
    <property type="entry name" value="MarR_2"/>
    <property type="match status" value="1"/>
</dbReference>
<reference evidence="2" key="1">
    <citation type="journal article" date="2014" name="Int. J. Syst. Evol. Microbiol.">
        <title>Complete genome sequence of Corynebacterium casei LMG S-19264T (=DSM 44701T), isolated from a smear-ripened cheese.</title>
        <authorList>
            <consortium name="US DOE Joint Genome Institute (JGI-PGF)"/>
            <person name="Walter F."/>
            <person name="Albersmeier A."/>
            <person name="Kalinowski J."/>
            <person name="Ruckert C."/>
        </authorList>
    </citation>
    <scope>NUCLEOTIDE SEQUENCE</scope>
    <source>
        <strain evidence="2">JCM 3313</strain>
    </source>
</reference>
<dbReference type="AlphaFoldDB" id="A0A918AM39"/>
<reference evidence="2" key="2">
    <citation type="submission" date="2020-09" db="EMBL/GenBank/DDBJ databases">
        <authorList>
            <person name="Sun Q."/>
            <person name="Ohkuma M."/>
        </authorList>
    </citation>
    <scope>NUCLEOTIDE SEQUENCE</scope>
    <source>
        <strain evidence="2">JCM 3313</strain>
    </source>
</reference>
<dbReference type="SUPFAM" id="SSF46785">
    <property type="entry name" value="Winged helix' DNA-binding domain"/>
    <property type="match status" value="1"/>
</dbReference>
<name>A0A918AM39_9PSEU</name>